<evidence type="ECO:0000256" key="4">
    <source>
        <dbReference type="ARBA" id="ARBA00022960"/>
    </source>
</evidence>
<dbReference type="GO" id="GO:0071555">
    <property type="term" value="P:cell wall organization"/>
    <property type="evidence" value="ECO:0007669"/>
    <property type="project" value="UniProtKB-KW"/>
</dbReference>
<feature type="binding site" evidence="8">
    <location>
        <position position="241"/>
    </location>
    <ligand>
        <name>substrate</name>
    </ligand>
</feature>
<feature type="active site" description="Acyl-ester intermediate" evidence="7">
    <location>
        <position position="74"/>
    </location>
</feature>
<organism evidence="11 12">
    <name type="scientific">Candidatus Lloydbacteria bacterium RIFCSPHIGHO2_01_FULL_41_20</name>
    <dbReference type="NCBI Taxonomy" id="1798657"/>
    <lineage>
        <taxon>Bacteria</taxon>
        <taxon>Candidatus Lloydiibacteriota</taxon>
    </lineage>
</organism>
<evidence type="ECO:0000256" key="5">
    <source>
        <dbReference type="ARBA" id="ARBA00022984"/>
    </source>
</evidence>
<evidence type="ECO:0000256" key="2">
    <source>
        <dbReference type="ARBA" id="ARBA00022729"/>
    </source>
</evidence>
<sequence>MHYKKTLLSLLFLILLVIVIGDINDRLTSKNKEQKKEIFFSTLPIKGRAIYIYDVGREKILYEKNANESFPLASLAKLMTAFVALKEAPQGTLITIDNESLSKEGDTGLLLGERWTLKKLIEFTLTTSSNDGAGAISSTFNSKKANNLTFIDRMNEEAVKLGLSHTRFINETGLDENLNTPGAYGSAHDISVLLGEFLREYPEILEATTYDIQGIYSEDKVHNIENTNKEVNKILGLMASKTGFTDLAGGNLIIAFDAGLGQTVIIVVLGSTQEGRFSDIKFLVERTLEAINKGM</sequence>
<comment type="caution">
    <text evidence="11">The sequence shown here is derived from an EMBL/GenBank/DDBJ whole genome shotgun (WGS) entry which is preliminary data.</text>
</comment>
<keyword evidence="3" id="KW-0378">Hydrolase</keyword>
<comment type="similarity">
    <text evidence="1 9">Belongs to the peptidase S11 family.</text>
</comment>
<evidence type="ECO:0000256" key="6">
    <source>
        <dbReference type="ARBA" id="ARBA00023316"/>
    </source>
</evidence>
<feature type="active site" description="Proton acceptor" evidence="7">
    <location>
        <position position="77"/>
    </location>
</feature>
<reference evidence="11 12" key="1">
    <citation type="journal article" date="2016" name="Nat. Commun.">
        <title>Thousands of microbial genomes shed light on interconnected biogeochemical processes in an aquifer system.</title>
        <authorList>
            <person name="Anantharaman K."/>
            <person name="Brown C.T."/>
            <person name="Hug L.A."/>
            <person name="Sharon I."/>
            <person name="Castelle C.J."/>
            <person name="Probst A.J."/>
            <person name="Thomas B.C."/>
            <person name="Singh A."/>
            <person name="Wilkins M.J."/>
            <person name="Karaoz U."/>
            <person name="Brodie E.L."/>
            <person name="Williams K.H."/>
            <person name="Hubbard S.S."/>
            <person name="Banfield J.F."/>
        </authorList>
    </citation>
    <scope>NUCLEOTIDE SEQUENCE [LARGE SCALE GENOMIC DNA]</scope>
</reference>
<evidence type="ECO:0000313" key="12">
    <source>
        <dbReference type="Proteomes" id="UP000178841"/>
    </source>
</evidence>
<proteinExistence type="inferred from homology"/>
<dbReference type="AlphaFoldDB" id="A0A1G2CQY4"/>
<keyword evidence="2" id="KW-0732">Signal</keyword>
<feature type="domain" description="Peptidase S11 D-alanyl-D-alanine carboxypeptidase A N-terminal" evidence="10">
    <location>
        <begin position="45"/>
        <end position="271"/>
    </location>
</feature>
<evidence type="ECO:0000259" key="10">
    <source>
        <dbReference type="Pfam" id="PF00768"/>
    </source>
</evidence>
<feature type="active site" evidence="7">
    <location>
        <position position="128"/>
    </location>
</feature>
<gene>
    <name evidence="11" type="ORF">A2648_02435</name>
</gene>
<dbReference type="PANTHER" id="PTHR21581">
    <property type="entry name" value="D-ALANYL-D-ALANINE CARBOXYPEPTIDASE"/>
    <property type="match status" value="1"/>
</dbReference>
<keyword evidence="4" id="KW-0133">Cell shape</keyword>
<dbReference type="SUPFAM" id="SSF56601">
    <property type="entry name" value="beta-lactamase/transpeptidase-like"/>
    <property type="match status" value="1"/>
</dbReference>
<dbReference type="InterPro" id="IPR012338">
    <property type="entry name" value="Beta-lactam/transpept-like"/>
</dbReference>
<dbReference type="PANTHER" id="PTHR21581:SF6">
    <property type="entry name" value="TRAFFICKING PROTEIN PARTICLE COMPLEX SUBUNIT 12"/>
    <property type="match status" value="1"/>
</dbReference>
<evidence type="ECO:0000313" key="11">
    <source>
        <dbReference type="EMBL" id="OGZ03789.1"/>
    </source>
</evidence>
<dbReference type="Pfam" id="PF00768">
    <property type="entry name" value="Peptidase_S11"/>
    <property type="match status" value="1"/>
</dbReference>
<keyword evidence="6" id="KW-0961">Cell wall biogenesis/degradation</keyword>
<dbReference type="Proteomes" id="UP000178841">
    <property type="component" value="Unassembled WGS sequence"/>
</dbReference>
<dbReference type="GO" id="GO:0009252">
    <property type="term" value="P:peptidoglycan biosynthetic process"/>
    <property type="evidence" value="ECO:0007669"/>
    <property type="project" value="UniProtKB-KW"/>
</dbReference>
<evidence type="ECO:0000256" key="9">
    <source>
        <dbReference type="RuleBase" id="RU004016"/>
    </source>
</evidence>
<protein>
    <recommendedName>
        <fullName evidence="10">Peptidase S11 D-alanyl-D-alanine carboxypeptidase A N-terminal domain-containing protein</fullName>
    </recommendedName>
</protein>
<dbReference type="GO" id="GO:0008360">
    <property type="term" value="P:regulation of cell shape"/>
    <property type="evidence" value="ECO:0007669"/>
    <property type="project" value="UniProtKB-KW"/>
</dbReference>
<dbReference type="GO" id="GO:0009002">
    <property type="term" value="F:serine-type D-Ala-D-Ala carboxypeptidase activity"/>
    <property type="evidence" value="ECO:0007669"/>
    <property type="project" value="InterPro"/>
</dbReference>
<dbReference type="InterPro" id="IPR001967">
    <property type="entry name" value="Peptidase_S11_N"/>
</dbReference>
<name>A0A1G2CQY4_9BACT</name>
<dbReference type="EMBL" id="MHLH01000015">
    <property type="protein sequence ID" value="OGZ03789.1"/>
    <property type="molecule type" value="Genomic_DNA"/>
</dbReference>
<dbReference type="InterPro" id="IPR018044">
    <property type="entry name" value="Peptidase_S11"/>
</dbReference>
<accession>A0A1G2CQY4</accession>
<dbReference type="STRING" id="1798657.A2648_02435"/>
<evidence type="ECO:0000256" key="8">
    <source>
        <dbReference type="PIRSR" id="PIRSR618044-2"/>
    </source>
</evidence>
<evidence type="ECO:0000256" key="7">
    <source>
        <dbReference type="PIRSR" id="PIRSR618044-1"/>
    </source>
</evidence>
<keyword evidence="5" id="KW-0573">Peptidoglycan synthesis</keyword>
<evidence type="ECO:0000256" key="3">
    <source>
        <dbReference type="ARBA" id="ARBA00022801"/>
    </source>
</evidence>
<dbReference type="PRINTS" id="PR00725">
    <property type="entry name" value="DADACBPTASE1"/>
</dbReference>
<dbReference type="Gene3D" id="3.40.710.10">
    <property type="entry name" value="DD-peptidase/beta-lactamase superfamily"/>
    <property type="match status" value="1"/>
</dbReference>
<dbReference type="GO" id="GO:0006508">
    <property type="term" value="P:proteolysis"/>
    <property type="evidence" value="ECO:0007669"/>
    <property type="project" value="InterPro"/>
</dbReference>
<evidence type="ECO:0000256" key="1">
    <source>
        <dbReference type="ARBA" id="ARBA00007164"/>
    </source>
</evidence>